<dbReference type="AlphaFoldDB" id="A0A381SB55"/>
<sequence>MAELVQHEHVPEDGTEDENLILLLLSPDLRDRYMKNLVNRLTNIDVVVAIEETSYPEEKKDKYDWILNFPGDIPKGKTPDSKSIKLIFRVLGKPELQQDKLDSKDSDKLAKIVKRYKEVQQSCLEREKNPNFVKLALTDAVLRRRGEMILKYKGLVSSLDEEITKVEKSYYLGIGYILSTAIEKITGVAVLDNLMKGLIYVMIIDDLDKRTQDGLVDMDFNRKVLAYMSTSDFSNKLLEFRKEHADDEFAKANISDFIFNAEDFEKVDIVFFNSWKFTEDSFPVRVALRKKTIISKEEERKIDRKEETPARIEKEEKKLAKVKAKYKNVMREISKMEKFHVDDESAYETHNNLRRRLLKDIKSRELHLKDLKRPVKAGGEEKIITFDLFEIFKSKQSFMERMADKASSLGFGSLLGMNHDEKRTSFEKLIQMARYSKDRIKASTQLNKITSQTTKLAGQLDHFVEKNKLTETVESPAPAGTVKYQPLLDDHILDCLELAALGCEISYLSEGQGEQV</sequence>
<proteinExistence type="predicted"/>
<gene>
    <name evidence="1" type="ORF">METZ01_LOCUS51217</name>
</gene>
<protein>
    <submittedName>
        <fullName evidence="1">Uncharacterized protein</fullName>
    </submittedName>
</protein>
<reference evidence="1" key="1">
    <citation type="submission" date="2018-05" db="EMBL/GenBank/DDBJ databases">
        <authorList>
            <person name="Lanie J.A."/>
            <person name="Ng W.-L."/>
            <person name="Kazmierczak K.M."/>
            <person name="Andrzejewski T.M."/>
            <person name="Davidsen T.M."/>
            <person name="Wayne K.J."/>
            <person name="Tettelin H."/>
            <person name="Glass J.I."/>
            <person name="Rusch D."/>
            <person name="Podicherti R."/>
            <person name="Tsui H.-C.T."/>
            <person name="Winkler M.E."/>
        </authorList>
    </citation>
    <scope>NUCLEOTIDE SEQUENCE</scope>
</reference>
<accession>A0A381SB55</accession>
<evidence type="ECO:0000313" key="1">
    <source>
        <dbReference type="EMBL" id="SUZ98363.1"/>
    </source>
</evidence>
<name>A0A381SB55_9ZZZZ</name>
<dbReference type="EMBL" id="UINC01002598">
    <property type="protein sequence ID" value="SUZ98363.1"/>
    <property type="molecule type" value="Genomic_DNA"/>
</dbReference>
<organism evidence="1">
    <name type="scientific">marine metagenome</name>
    <dbReference type="NCBI Taxonomy" id="408172"/>
    <lineage>
        <taxon>unclassified sequences</taxon>
        <taxon>metagenomes</taxon>
        <taxon>ecological metagenomes</taxon>
    </lineage>
</organism>